<organism evidence="2">
    <name type="scientific">bioreactor metagenome</name>
    <dbReference type="NCBI Taxonomy" id="1076179"/>
    <lineage>
        <taxon>unclassified sequences</taxon>
        <taxon>metagenomes</taxon>
        <taxon>ecological metagenomes</taxon>
    </lineage>
</organism>
<dbReference type="EMBL" id="VSSQ01041674">
    <property type="protein sequence ID" value="MPM95148.1"/>
    <property type="molecule type" value="Genomic_DNA"/>
</dbReference>
<accession>A0A645E197</accession>
<protein>
    <recommendedName>
        <fullName evidence="1">DUF4985 domain-containing protein</fullName>
    </recommendedName>
</protein>
<name>A0A645E197_9ZZZZ</name>
<gene>
    <name evidence="2" type="ORF">SDC9_142299</name>
</gene>
<dbReference type="AlphaFoldDB" id="A0A645E197"/>
<evidence type="ECO:0000259" key="1">
    <source>
        <dbReference type="Pfam" id="PF16373"/>
    </source>
</evidence>
<dbReference type="Pfam" id="PF16373">
    <property type="entry name" value="DUF4985"/>
    <property type="match status" value="1"/>
</dbReference>
<evidence type="ECO:0000313" key="2">
    <source>
        <dbReference type="EMBL" id="MPM95148.1"/>
    </source>
</evidence>
<reference evidence="2" key="1">
    <citation type="submission" date="2019-08" db="EMBL/GenBank/DDBJ databases">
        <authorList>
            <person name="Kucharzyk K."/>
            <person name="Murdoch R.W."/>
            <person name="Higgins S."/>
            <person name="Loffler F."/>
        </authorList>
    </citation>
    <scope>NUCLEOTIDE SEQUENCE</scope>
</reference>
<comment type="caution">
    <text evidence="2">The sequence shown here is derived from an EMBL/GenBank/DDBJ whole genome shotgun (WGS) entry which is preliminary data.</text>
</comment>
<sequence length="103" mass="11262">MMLIGAYAAANKVYGTGEWTMQGFCTRAKDLTKGAVPVYGGPDVGNWTVPAGTDVNQSVQQSVDACINACDGYFLFDMIHLKKANQWQYVKTGIDTYLNSLKK</sequence>
<proteinExistence type="predicted"/>
<feature type="domain" description="DUF4985" evidence="1">
    <location>
        <begin position="10"/>
        <end position="91"/>
    </location>
</feature>
<dbReference type="InterPro" id="IPR032280">
    <property type="entry name" value="DUF4985"/>
</dbReference>